<dbReference type="InterPro" id="IPR036265">
    <property type="entry name" value="HIT-like_sf"/>
</dbReference>
<dbReference type="SUPFAM" id="SSF54197">
    <property type="entry name" value="HIT-like"/>
    <property type="match status" value="1"/>
</dbReference>
<evidence type="ECO:0008006" key="2">
    <source>
        <dbReference type="Google" id="ProtNLM"/>
    </source>
</evidence>
<reference evidence="1" key="1">
    <citation type="submission" date="2022-10" db="EMBL/GenBank/DDBJ databases">
        <title>The complete genomes of actinobacterial strains from the NBC collection.</title>
        <authorList>
            <person name="Joergensen T.S."/>
            <person name="Alvarez Arevalo M."/>
            <person name="Sterndorff E.B."/>
            <person name="Faurdal D."/>
            <person name="Vuksanovic O."/>
            <person name="Mourched A.-S."/>
            <person name="Charusanti P."/>
            <person name="Shaw S."/>
            <person name="Blin K."/>
            <person name="Weber T."/>
        </authorList>
    </citation>
    <scope>NUCLEOTIDE SEQUENCE</scope>
    <source>
        <strain evidence="1">NBC_00093</strain>
    </source>
</reference>
<gene>
    <name evidence="1" type="ORF">OHA22_02190</name>
</gene>
<dbReference type="AlphaFoldDB" id="A0AAU1ZRD3"/>
<proteinExistence type="predicted"/>
<dbReference type="EMBL" id="CP108222">
    <property type="protein sequence ID" value="WTT14404.1"/>
    <property type="molecule type" value="Genomic_DNA"/>
</dbReference>
<accession>A0AAU1ZRD3</accession>
<evidence type="ECO:0000313" key="1">
    <source>
        <dbReference type="EMBL" id="WTT14404.1"/>
    </source>
</evidence>
<name>A0AAU1ZRD3_9ACTN</name>
<dbReference type="Gene3D" id="3.30.428.10">
    <property type="entry name" value="HIT-like"/>
    <property type="match status" value="1"/>
</dbReference>
<protein>
    <recommendedName>
        <fullName evidence="2">HIT domain-containing protein</fullName>
    </recommendedName>
</protein>
<sequence>MTFEPSDFVRRLAVGERLSVPSESVGGWETFPFEVVDGELVVKPLLAPVLPEPERAGEGGAEECVVCRKPVVEALWADEHWRVDAVGGARLPAVVLLQPRGHYDLADLPAARSAGLGPLLQRAERAVLAVDGVARVHVNRWGDGGAHLHFWLLARPAGLTQLRGTFLPLWEELLPPVPESERLSAHRRIATTLAAGGGTAYVP</sequence>
<organism evidence="1">
    <name type="scientific">Streptomyces sp. NBC_00093</name>
    <dbReference type="NCBI Taxonomy" id="2975649"/>
    <lineage>
        <taxon>Bacteria</taxon>
        <taxon>Bacillati</taxon>
        <taxon>Actinomycetota</taxon>
        <taxon>Actinomycetes</taxon>
        <taxon>Kitasatosporales</taxon>
        <taxon>Streptomycetaceae</taxon>
        <taxon>Streptomyces</taxon>
    </lineage>
</organism>